<keyword evidence="1" id="KW-0646">Protease inhibitor</keyword>
<dbReference type="InterPro" id="IPR036880">
    <property type="entry name" value="Kunitz_BPTI_sf"/>
</dbReference>
<dbReference type="PANTHER" id="PTHR10083:SF374">
    <property type="entry name" value="BPTI_KUNITZ INHIBITOR DOMAIN-CONTAINING PROTEIN"/>
    <property type="match status" value="1"/>
</dbReference>
<evidence type="ECO:0000313" key="6">
    <source>
        <dbReference type="Proteomes" id="UP000271098"/>
    </source>
</evidence>
<name>A0A183E9K6_9BILA</name>
<dbReference type="Proteomes" id="UP000271098">
    <property type="component" value="Unassembled WGS sequence"/>
</dbReference>
<dbReference type="CDD" id="cd22593">
    <property type="entry name" value="Kunitz_conkunitzin"/>
    <property type="match status" value="1"/>
</dbReference>
<accession>A0A183E9K6</accession>
<evidence type="ECO:0000259" key="4">
    <source>
        <dbReference type="PROSITE" id="PS50279"/>
    </source>
</evidence>
<dbReference type="Gene3D" id="4.10.410.10">
    <property type="entry name" value="Pancreatic trypsin inhibitor Kunitz domain"/>
    <property type="match status" value="1"/>
</dbReference>
<dbReference type="InterPro" id="IPR050098">
    <property type="entry name" value="TFPI/VKTCI-like"/>
</dbReference>
<keyword evidence="3" id="KW-1015">Disulfide bond</keyword>
<evidence type="ECO:0000313" key="5">
    <source>
        <dbReference type="EMBL" id="VDN30184.1"/>
    </source>
</evidence>
<evidence type="ECO:0000256" key="2">
    <source>
        <dbReference type="ARBA" id="ARBA00022900"/>
    </source>
</evidence>
<dbReference type="GO" id="GO:0004867">
    <property type="term" value="F:serine-type endopeptidase inhibitor activity"/>
    <property type="evidence" value="ECO:0007669"/>
    <property type="project" value="UniProtKB-KW"/>
</dbReference>
<dbReference type="GO" id="GO:0005615">
    <property type="term" value="C:extracellular space"/>
    <property type="evidence" value="ECO:0007669"/>
    <property type="project" value="TreeGrafter"/>
</dbReference>
<keyword evidence="2" id="KW-0722">Serine protease inhibitor</keyword>
<dbReference type="EMBL" id="UYRT01085479">
    <property type="protein sequence ID" value="VDN30184.1"/>
    <property type="molecule type" value="Genomic_DNA"/>
</dbReference>
<evidence type="ECO:0000256" key="3">
    <source>
        <dbReference type="ARBA" id="ARBA00023157"/>
    </source>
</evidence>
<dbReference type="PROSITE" id="PS50279">
    <property type="entry name" value="BPTI_KUNITZ_2"/>
    <property type="match status" value="1"/>
</dbReference>
<dbReference type="Pfam" id="PF00014">
    <property type="entry name" value="Kunitz_BPTI"/>
    <property type="match status" value="1"/>
</dbReference>
<proteinExistence type="predicted"/>
<protein>
    <submittedName>
        <fullName evidence="7">BPTI/Kunitz inhibitor domain-containing protein</fullName>
    </submittedName>
</protein>
<dbReference type="OrthoDB" id="4473401at2759"/>
<evidence type="ECO:0000256" key="1">
    <source>
        <dbReference type="ARBA" id="ARBA00022690"/>
    </source>
</evidence>
<dbReference type="SMART" id="SM00131">
    <property type="entry name" value="KU"/>
    <property type="match status" value="1"/>
</dbReference>
<dbReference type="WBParaSite" id="GPUH_0001766901-mRNA-1">
    <property type="protein sequence ID" value="GPUH_0001766901-mRNA-1"/>
    <property type="gene ID" value="GPUH_0001766901"/>
</dbReference>
<sequence length="98" mass="10802">MVRSLAVALLDQRFVLQPTGAILAQLLKIRFVCCPGAGIPCIQELEIGDGDAQLVRFYYDSARQSCQQFQYSGLGGNQNNFLTVRDCEARCPGTHAHQ</sequence>
<dbReference type="SUPFAM" id="SSF57362">
    <property type="entry name" value="BPTI-like"/>
    <property type="match status" value="1"/>
</dbReference>
<evidence type="ECO:0000313" key="7">
    <source>
        <dbReference type="WBParaSite" id="GPUH_0001766901-mRNA-1"/>
    </source>
</evidence>
<dbReference type="InterPro" id="IPR002223">
    <property type="entry name" value="Kunitz_BPTI"/>
</dbReference>
<dbReference type="PANTHER" id="PTHR10083">
    <property type="entry name" value="KUNITZ-TYPE PROTEASE INHIBITOR-RELATED"/>
    <property type="match status" value="1"/>
</dbReference>
<reference evidence="5 6" key="2">
    <citation type="submission" date="2018-11" db="EMBL/GenBank/DDBJ databases">
        <authorList>
            <consortium name="Pathogen Informatics"/>
        </authorList>
    </citation>
    <scope>NUCLEOTIDE SEQUENCE [LARGE SCALE GENOMIC DNA]</scope>
</reference>
<reference evidence="7" key="1">
    <citation type="submission" date="2016-06" db="UniProtKB">
        <authorList>
            <consortium name="WormBaseParasite"/>
        </authorList>
    </citation>
    <scope>IDENTIFICATION</scope>
</reference>
<organism evidence="7">
    <name type="scientific">Gongylonema pulchrum</name>
    <dbReference type="NCBI Taxonomy" id="637853"/>
    <lineage>
        <taxon>Eukaryota</taxon>
        <taxon>Metazoa</taxon>
        <taxon>Ecdysozoa</taxon>
        <taxon>Nematoda</taxon>
        <taxon>Chromadorea</taxon>
        <taxon>Rhabditida</taxon>
        <taxon>Spirurina</taxon>
        <taxon>Spiruromorpha</taxon>
        <taxon>Spiruroidea</taxon>
        <taxon>Gongylonematidae</taxon>
        <taxon>Gongylonema</taxon>
    </lineage>
</organism>
<keyword evidence="6" id="KW-1185">Reference proteome</keyword>
<feature type="domain" description="BPTI/Kunitz inhibitor" evidence="4">
    <location>
        <begin position="41"/>
        <end position="91"/>
    </location>
</feature>
<dbReference type="AlphaFoldDB" id="A0A183E9K6"/>
<gene>
    <name evidence="5" type="ORF">GPUH_LOCUS17645</name>
</gene>